<protein>
    <submittedName>
        <fullName evidence="1">Uncharacterized protein</fullName>
    </submittedName>
</protein>
<sequence>MEVVENLYKELKKEKSDYVLIGEEAEIIKGLTKYCQTDKDRLFWFLGGPLLWIFEGRANKRRYEENNVSKTERKIVYILSRYEVTFKNDYCVLVRKNININ</sequence>
<dbReference type="RefSeq" id="WP_166035044.1">
    <property type="nucleotide sequence ID" value="NZ_CP049887.1"/>
</dbReference>
<dbReference type="KEGG" id="vhy:G7082_10550"/>
<name>A0A6G8AVD1_9ENTE</name>
<dbReference type="EMBL" id="CP049887">
    <property type="protein sequence ID" value="QIL48912.1"/>
    <property type="molecule type" value="Genomic_DNA"/>
</dbReference>
<keyword evidence="2" id="KW-1185">Reference proteome</keyword>
<gene>
    <name evidence="1" type="ORF">G7082_10550</name>
</gene>
<dbReference type="Proteomes" id="UP000501747">
    <property type="component" value="Chromosome"/>
</dbReference>
<proteinExistence type="predicted"/>
<organism evidence="1 2">
    <name type="scientific">Vagococcus hydrophili</name>
    <dbReference type="NCBI Taxonomy" id="2714947"/>
    <lineage>
        <taxon>Bacteria</taxon>
        <taxon>Bacillati</taxon>
        <taxon>Bacillota</taxon>
        <taxon>Bacilli</taxon>
        <taxon>Lactobacillales</taxon>
        <taxon>Enterococcaceae</taxon>
        <taxon>Vagococcus</taxon>
    </lineage>
</organism>
<evidence type="ECO:0000313" key="1">
    <source>
        <dbReference type="EMBL" id="QIL48912.1"/>
    </source>
</evidence>
<dbReference type="AlphaFoldDB" id="A0A6G8AVD1"/>
<evidence type="ECO:0000313" key="2">
    <source>
        <dbReference type="Proteomes" id="UP000501747"/>
    </source>
</evidence>
<reference evidence="1 2" key="1">
    <citation type="submission" date="2020-03" db="EMBL/GenBank/DDBJ databases">
        <title>Vagococcus sp. nov., isolated from beetles.</title>
        <authorList>
            <person name="Hyun D.-W."/>
            <person name="Bae J.-W."/>
        </authorList>
    </citation>
    <scope>NUCLEOTIDE SEQUENCE [LARGE SCALE GENOMIC DNA]</scope>
    <source>
        <strain evidence="1 2">HDW17B</strain>
    </source>
</reference>
<accession>A0A6G8AVD1</accession>